<proteinExistence type="predicted"/>
<keyword evidence="5" id="KW-1185">Reference proteome</keyword>
<name>A0A6J5VYQ0_PRUAR</name>
<evidence type="ECO:0000313" key="2">
    <source>
        <dbReference type="EMBL" id="CAB4263763.1"/>
    </source>
</evidence>
<feature type="region of interest" description="Disordered" evidence="1">
    <location>
        <begin position="285"/>
        <end position="304"/>
    </location>
</feature>
<accession>A0A6J5VYQ0</accession>
<feature type="compositionally biased region" description="Polar residues" evidence="1">
    <location>
        <begin position="223"/>
        <end position="263"/>
    </location>
</feature>
<protein>
    <submittedName>
        <fullName evidence="3">Uncharacterized protein</fullName>
    </submittedName>
</protein>
<dbReference type="Proteomes" id="UP000507222">
    <property type="component" value="Unassembled WGS sequence"/>
</dbReference>
<evidence type="ECO:0000313" key="4">
    <source>
        <dbReference type="Proteomes" id="UP000507222"/>
    </source>
</evidence>
<organism evidence="3 5">
    <name type="scientific">Prunus armeniaca</name>
    <name type="common">Apricot</name>
    <name type="synonym">Armeniaca vulgaris</name>
    <dbReference type="NCBI Taxonomy" id="36596"/>
    <lineage>
        <taxon>Eukaryota</taxon>
        <taxon>Viridiplantae</taxon>
        <taxon>Streptophyta</taxon>
        <taxon>Embryophyta</taxon>
        <taxon>Tracheophyta</taxon>
        <taxon>Spermatophyta</taxon>
        <taxon>Magnoliopsida</taxon>
        <taxon>eudicotyledons</taxon>
        <taxon>Gunneridae</taxon>
        <taxon>Pentapetalae</taxon>
        <taxon>rosids</taxon>
        <taxon>fabids</taxon>
        <taxon>Rosales</taxon>
        <taxon>Rosaceae</taxon>
        <taxon>Amygdaloideae</taxon>
        <taxon>Amygdaleae</taxon>
        <taxon>Prunus</taxon>
    </lineage>
</organism>
<dbReference type="Proteomes" id="UP000507245">
    <property type="component" value="Unassembled WGS sequence"/>
</dbReference>
<evidence type="ECO:0000313" key="5">
    <source>
        <dbReference type="Proteomes" id="UP000507245"/>
    </source>
</evidence>
<dbReference type="EMBL" id="CAEKKB010000001">
    <property type="protein sequence ID" value="CAB4294369.1"/>
    <property type="molecule type" value="Genomic_DNA"/>
</dbReference>
<gene>
    <name evidence="2" type="ORF">CURHAP_LOCUS4752</name>
    <name evidence="3" type="ORF">ORAREDHAP_LOCUS4816</name>
</gene>
<evidence type="ECO:0000256" key="1">
    <source>
        <dbReference type="SAM" id="MobiDB-lite"/>
    </source>
</evidence>
<evidence type="ECO:0000313" key="3">
    <source>
        <dbReference type="EMBL" id="CAB4294369.1"/>
    </source>
</evidence>
<feature type="region of interest" description="Disordered" evidence="1">
    <location>
        <begin position="135"/>
        <end position="267"/>
    </location>
</feature>
<reference evidence="5" key="1">
    <citation type="journal article" date="2020" name="Genome Biol.">
        <title>Gamete binning: chromosome-level and haplotype-resolved genome assembly enabled by high-throughput single-cell sequencing of gamete genomes.</title>
        <authorList>
            <person name="Campoy J.A."/>
            <person name="Sun H."/>
            <person name="Goel M."/>
            <person name="Jiao W.-B."/>
            <person name="Folz-Donahue K."/>
            <person name="Wang N."/>
            <person name="Rubio M."/>
            <person name="Liu C."/>
            <person name="Kukat C."/>
            <person name="Ruiz D."/>
            <person name="Huettel B."/>
            <person name="Schneeberger K."/>
        </authorList>
    </citation>
    <scope>NUCLEOTIDE SEQUENCE [LARGE SCALE GENOMIC DNA]</scope>
    <source>
        <strain evidence="5">cv. Rojo Pasion</strain>
    </source>
</reference>
<reference evidence="3 4" key="2">
    <citation type="submission" date="2020-05" db="EMBL/GenBank/DDBJ databases">
        <authorList>
            <person name="Campoy J."/>
            <person name="Schneeberger K."/>
            <person name="Spophaly S."/>
        </authorList>
    </citation>
    <scope>NUCLEOTIDE SEQUENCE [LARGE SCALE GENOMIC DNA]</scope>
    <source>
        <strain evidence="3">PruArmRojPasFocal</strain>
    </source>
</reference>
<dbReference type="AlphaFoldDB" id="A0A6J5VYQ0"/>
<feature type="compositionally biased region" description="Basic and acidic residues" evidence="1">
    <location>
        <begin position="187"/>
        <end position="202"/>
    </location>
</feature>
<dbReference type="EMBL" id="CAEKDK010000001">
    <property type="protein sequence ID" value="CAB4263763.1"/>
    <property type="molecule type" value="Genomic_DNA"/>
</dbReference>
<feature type="compositionally biased region" description="Basic and acidic residues" evidence="1">
    <location>
        <begin position="156"/>
        <end position="167"/>
    </location>
</feature>
<sequence>MSMFEIGLMVKELRYDGIVLYHYELPNSSSVEKLISDEDVMKMCECVPRVREIDIFLTQLADDPYTFLNKHKQIELQRVEGSGVQKQRSVVIEDLGYADCSPLVPYKTKNNVEQPTKYPKPYKVKIVEQEVNDVGDFSEPKAPKKGKGKTVGMSSKGKEVAEPEVPKRARATKSSKGKGMWITNHAPVEDTFRPLQDEEINKGEGVVVNKGEGGVRNYDNLASGDQPSQAGLSGDHPSQTSQNEDQPSQTGQNRDKPSQTTDFHYTDLQDTILELEDQAVKDELRSVHSYEGDETVAGGKIQTL</sequence>